<dbReference type="Pfam" id="PF02405">
    <property type="entry name" value="MlaE"/>
    <property type="match status" value="1"/>
</dbReference>
<evidence type="ECO:0000313" key="2">
    <source>
        <dbReference type="EMBL" id="GAA1665294.1"/>
    </source>
</evidence>
<protein>
    <submittedName>
        <fullName evidence="2">ABC transporter permease</fullName>
    </submittedName>
</protein>
<feature type="transmembrane region" description="Helical" evidence="1">
    <location>
        <begin position="164"/>
        <end position="193"/>
    </location>
</feature>
<dbReference type="RefSeq" id="WP_163570265.1">
    <property type="nucleotide sequence ID" value="NZ_BAAANY010000005.1"/>
</dbReference>
<comment type="caution">
    <text evidence="2">The sequence shown here is derived from an EMBL/GenBank/DDBJ whole genome shotgun (WGS) entry which is preliminary data.</text>
</comment>
<keyword evidence="1" id="KW-1133">Transmembrane helix</keyword>
<accession>A0ABN2G4K9</accession>
<organism evidence="2 3">
    <name type="scientific">Fodinicola feengrottensis</name>
    <dbReference type="NCBI Taxonomy" id="435914"/>
    <lineage>
        <taxon>Bacteria</taxon>
        <taxon>Bacillati</taxon>
        <taxon>Actinomycetota</taxon>
        <taxon>Actinomycetes</taxon>
        <taxon>Mycobacteriales</taxon>
        <taxon>Fodinicola</taxon>
    </lineage>
</organism>
<sequence>MAGPYVVGNVLVRGYQRIVDALAMVGAQFTFYVRALVAIPRTVRRYTKVVAGLVADISFGSGSLLAGGGTVGVIFAMSFVASTQVGLGGYQGLDLIGLSPITGLVAALANTREIAPVVASIALAAKVGTGFTAQLGAMRIGDEVDALESMAVPSLPFLVTTRMLAAFVAVIPLYLIGLFGSYVATGFAVVFLSGQSSGTYDYYFHLLLTPKDVVFSLIKALVLAIVVTLVHCYYGYTASGGPAGVGKAAGRALRTSIVLIMLVDVLLTLTFWGLRPTLPGVGGSG</sequence>
<feature type="transmembrane region" description="Helical" evidence="1">
    <location>
        <begin position="213"/>
        <end position="236"/>
    </location>
</feature>
<feature type="transmembrane region" description="Helical" evidence="1">
    <location>
        <begin position="257"/>
        <end position="274"/>
    </location>
</feature>
<dbReference type="EMBL" id="BAAANY010000005">
    <property type="protein sequence ID" value="GAA1665294.1"/>
    <property type="molecule type" value="Genomic_DNA"/>
</dbReference>
<evidence type="ECO:0000313" key="3">
    <source>
        <dbReference type="Proteomes" id="UP001500618"/>
    </source>
</evidence>
<gene>
    <name evidence="2" type="ORF">GCM10009765_13570</name>
</gene>
<reference evidence="2 3" key="1">
    <citation type="journal article" date="2019" name="Int. J. Syst. Evol. Microbiol.">
        <title>The Global Catalogue of Microorganisms (GCM) 10K type strain sequencing project: providing services to taxonomists for standard genome sequencing and annotation.</title>
        <authorList>
            <consortium name="The Broad Institute Genomics Platform"/>
            <consortium name="The Broad Institute Genome Sequencing Center for Infectious Disease"/>
            <person name="Wu L."/>
            <person name="Ma J."/>
        </authorList>
    </citation>
    <scope>NUCLEOTIDE SEQUENCE [LARGE SCALE GENOMIC DNA]</scope>
    <source>
        <strain evidence="2 3">JCM 14718</strain>
    </source>
</reference>
<dbReference type="PANTHER" id="PTHR30188">
    <property type="entry name" value="ABC TRANSPORTER PERMEASE PROTEIN-RELATED"/>
    <property type="match status" value="1"/>
</dbReference>
<dbReference type="InterPro" id="IPR030802">
    <property type="entry name" value="Permease_MalE"/>
</dbReference>
<name>A0ABN2G4K9_9ACTN</name>
<evidence type="ECO:0000256" key="1">
    <source>
        <dbReference type="SAM" id="Phobius"/>
    </source>
</evidence>
<feature type="transmembrane region" description="Helical" evidence="1">
    <location>
        <begin position="18"/>
        <end position="37"/>
    </location>
</feature>
<keyword evidence="1" id="KW-0472">Membrane</keyword>
<dbReference type="Proteomes" id="UP001500618">
    <property type="component" value="Unassembled WGS sequence"/>
</dbReference>
<keyword evidence="3" id="KW-1185">Reference proteome</keyword>
<feature type="transmembrane region" description="Helical" evidence="1">
    <location>
        <begin position="49"/>
        <end position="77"/>
    </location>
</feature>
<dbReference type="PANTHER" id="PTHR30188:SF13">
    <property type="entry name" value="CONSERVED HYPOTHETICAL INTEGRAL MEMBRANE PROTEIN YRBE3B"/>
    <property type="match status" value="1"/>
</dbReference>
<proteinExistence type="predicted"/>
<keyword evidence="1" id="KW-0812">Transmembrane</keyword>
<feature type="transmembrane region" description="Helical" evidence="1">
    <location>
        <begin position="89"/>
        <end position="109"/>
    </location>
</feature>